<feature type="region of interest" description="Disordered" evidence="1">
    <location>
        <begin position="84"/>
        <end position="110"/>
    </location>
</feature>
<name>M7BF77_CHEMY</name>
<protein>
    <submittedName>
        <fullName evidence="2">Uncharacterized protein</fullName>
    </submittedName>
</protein>
<sequence length="110" mass="13160">MHDEMVSELMQLSGTDRAQQHVWRDTVAQYRKVANEREDRRDDKDERWRQEYQRRQDAMLGLLRDQIDMLQRLVEVQEQQQDHRLPLQPLFNSPLSSPSSIASSPRCPRT</sequence>
<gene>
    <name evidence="2" type="ORF">UY3_06229</name>
</gene>
<dbReference type="EMBL" id="KB524583">
    <property type="protein sequence ID" value="EMP36606.1"/>
    <property type="molecule type" value="Genomic_DNA"/>
</dbReference>
<dbReference type="Proteomes" id="UP000031443">
    <property type="component" value="Unassembled WGS sequence"/>
</dbReference>
<evidence type="ECO:0000313" key="2">
    <source>
        <dbReference type="EMBL" id="EMP36606.1"/>
    </source>
</evidence>
<dbReference type="AlphaFoldDB" id="M7BF77"/>
<proteinExistence type="predicted"/>
<feature type="compositionally biased region" description="Low complexity" evidence="1">
    <location>
        <begin position="86"/>
        <end position="110"/>
    </location>
</feature>
<feature type="region of interest" description="Disordered" evidence="1">
    <location>
        <begin position="1"/>
        <end position="21"/>
    </location>
</feature>
<evidence type="ECO:0000313" key="3">
    <source>
        <dbReference type="Proteomes" id="UP000031443"/>
    </source>
</evidence>
<evidence type="ECO:0000256" key="1">
    <source>
        <dbReference type="SAM" id="MobiDB-lite"/>
    </source>
</evidence>
<reference evidence="3" key="1">
    <citation type="journal article" date="2013" name="Nat. Genet.">
        <title>The draft genomes of soft-shell turtle and green sea turtle yield insights into the development and evolution of the turtle-specific body plan.</title>
        <authorList>
            <person name="Wang Z."/>
            <person name="Pascual-Anaya J."/>
            <person name="Zadissa A."/>
            <person name="Li W."/>
            <person name="Niimura Y."/>
            <person name="Huang Z."/>
            <person name="Li C."/>
            <person name="White S."/>
            <person name="Xiong Z."/>
            <person name="Fang D."/>
            <person name="Wang B."/>
            <person name="Ming Y."/>
            <person name="Chen Y."/>
            <person name="Zheng Y."/>
            <person name="Kuraku S."/>
            <person name="Pignatelli M."/>
            <person name="Herrero J."/>
            <person name="Beal K."/>
            <person name="Nozawa M."/>
            <person name="Li Q."/>
            <person name="Wang J."/>
            <person name="Zhang H."/>
            <person name="Yu L."/>
            <person name="Shigenobu S."/>
            <person name="Wang J."/>
            <person name="Liu J."/>
            <person name="Flicek P."/>
            <person name="Searle S."/>
            <person name="Wang J."/>
            <person name="Kuratani S."/>
            <person name="Yin Y."/>
            <person name="Aken B."/>
            <person name="Zhang G."/>
            <person name="Irie N."/>
        </authorList>
    </citation>
    <scope>NUCLEOTIDE SEQUENCE [LARGE SCALE GENOMIC DNA]</scope>
</reference>
<keyword evidence="3" id="KW-1185">Reference proteome</keyword>
<organism evidence="2 3">
    <name type="scientific">Chelonia mydas</name>
    <name type="common">Green sea-turtle</name>
    <name type="synonym">Chelonia agassizi</name>
    <dbReference type="NCBI Taxonomy" id="8469"/>
    <lineage>
        <taxon>Eukaryota</taxon>
        <taxon>Metazoa</taxon>
        <taxon>Chordata</taxon>
        <taxon>Craniata</taxon>
        <taxon>Vertebrata</taxon>
        <taxon>Euteleostomi</taxon>
        <taxon>Archelosauria</taxon>
        <taxon>Testudinata</taxon>
        <taxon>Testudines</taxon>
        <taxon>Cryptodira</taxon>
        <taxon>Durocryptodira</taxon>
        <taxon>Americhelydia</taxon>
        <taxon>Chelonioidea</taxon>
        <taxon>Cheloniidae</taxon>
        <taxon>Chelonia</taxon>
    </lineage>
</organism>
<accession>M7BF77</accession>